<dbReference type="Gene3D" id="1.10.10.60">
    <property type="entry name" value="Homeodomain-like"/>
    <property type="match status" value="2"/>
</dbReference>
<proteinExistence type="predicted"/>
<accession>A0A0R1WE27</accession>
<dbReference type="Pfam" id="PF02311">
    <property type="entry name" value="AraC_binding"/>
    <property type="match status" value="1"/>
</dbReference>
<dbReference type="GO" id="GO:0003700">
    <property type="term" value="F:DNA-binding transcription factor activity"/>
    <property type="evidence" value="ECO:0007669"/>
    <property type="project" value="InterPro"/>
</dbReference>
<comment type="caution">
    <text evidence="5">The sequence shown here is derived from an EMBL/GenBank/DDBJ whole genome shotgun (WGS) entry which is preliminary data.</text>
</comment>
<feature type="domain" description="HTH araC/xylS-type" evidence="4">
    <location>
        <begin position="198"/>
        <end position="296"/>
    </location>
</feature>
<dbReference type="PATRIC" id="fig|1423779.3.peg.1771"/>
<dbReference type="Proteomes" id="UP000050973">
    <property type="component" value="Unassembled WGS sequence"/>
</dbReference>
<dbReference type="InterPro" id="IPR018062">
    <property type="entry name" value="HTH_AraC-typ_CS"/>
</dbReference>
<dbReference type="GO" id="GO:0043565">
    <property type="term" value="F:sequence-specific DNA binding"/>
    <property type="evidence" value="ECO:0007669"/>
    <property type="project" value="InterPro"/>
</dbReference>
<dbReference type="PANTHER" id="PTHR43280">
    <property type="entry name" value="ARAC-FAMILY TRANSCRIPTIONAL REGULATOR"/>
    <property type="match status" value="1"/>
</dbReference>
<dbReference type="InterPro" id="IPR003313">
    <property type="entry name" value="AraC-bd"/>
</dbReference>
<dbReference type="SUPFAM" id="SSF51215">
    <property type="entry name" value="Regulatory protein AraC"/>
    <property type="match status" value="1"/>
</dbReference>
<dbReference type="EMBL" id="AZGE01000006">
    <property type="protein sequence ID" value="KRM16031.1"/>
    <property type="molecule type" value="Genomic_DNA"/>
</dbReference>
<dbReference type="Pfam" id="PF12833">
    <property type="entry name" value="HTH_18"/>
    <property type="match status" value="1"/>
</dbReference>
<gene>
    <name evidence="5" type="ORF">FC49_GL001712</name>
</gene>
<evidence type="ECO:0000313" key="6">
    <source>
        <dbReference type="Proteomes" id="UP000050973"/>
    </source>
</evidence>
<dbReference type="InterPro" id="IPR037923">
    <property type="entry name" value="HTH-like"/>
</dbReference>
<evidence type="ECO:0000256" key="1">
    <source>
        <dbReference type="ARBA" id="ARBA00023015"/>
    </source>
</evidence>
<sequence length="331" mass="38030">MTLSDYEIIKEEATVKYVSFNLGKSIFYYKGGEFRTDQPWQHQAVYHHGDYELIFCLQGQIFLTLNQQQLVLKPHDLLIVPPYCKMVGNAKSPVGTAFYWLHFLPQERAQITEQTPASIAPMINAVGQSKHQQTIFLPLKFAVANFEEVTVLIHQILASTPPRPYLDDRNLLTAALLIKLFAGTATTESTRADQRRVATVQEWIRAHMSSQLTVEEIADHNNFNPDYLTRMFKRVLGVTTRQYLNRIKIETASSLLIRTGMPIKEVAANSFFSDTRTFLRRFKAMTGLTPTEYRQSNREIHHNNPHIDPQIPLPKQIEDLIDYIPENGNLK</sequence>
<dbReference type="InterPro" id="IPR018060">
    <property type="entry name" value="HTH_AraC"/>
</dbReference>
<keyword evidence="1" id="KW-0805">Transcription regulation</keyword>
<dbReference type="SMART" id="SM00342">
    <property type="entry name" value="HTH_ARAC"/>
    <property type="match status" value="1"/>
</dbReference>
<reference evidence="5 6" key="1">
    <citation type="journal article" date="2015" name="Genome Announc.">
        <title>Expanding the biotechnology potential of lactobacilli through comparative genomics of 213 strains and associated genera.</title>
        <authorList>
            <person name="Sun Z."/>
            <person name="Harris H.M."/>
            <person name="McCann A."/>
            <person name="Guo C."/>
            <person name="Argimon S."/>
            <person name="Zhang W."/>
            <person name="Yang X."/>
            <person name="Jeffery I.B."/>
            <person name="Cooney J.C."/>
            <person name="Kagawa T.F."/>
            <person name="Liu W."/>
            <person name="Song Y."/>
            <person name="Salvetti E."/>
            <person name="Wrobel A."/>
            <person name="Rasinkangas P."/>
            <person name="Parkhill J."/>
            <person name="Rea M.C."/>
            <person name="O'Sullivan O."/>
            <person name="Ritari J."/>
            <person name="Douillard F.P."/>
            <person name="Paul Ross R."/>
            <person name="Yang R."/>
            <person name="Briner A.E."/>
            <person name="Felis G.E."/>
            <person name="de Vos W.M."/>
            <person name="Barrangou R."/>
            <person name="Klaenhammer T.R."/>
            <person name="Caufield P.W."/>
            <person name="Cui Y."/>
            <person name="Zhang H."/>
            <person name="O'Toole P.W."/>
        </authorList>
    </citation>
    <scope>NUCLEOTIDE SEQUENCE [LARGE SCALE GENOMIC DNA]</scope>
    <source>
        <strain evidence="5 6">DSM 4864</strain>
    </source>
</reference>
<dbReference type="Gene3D" id="2.60.120.10">
    <property type="entry name" value="Jelly Rolls"/>
    <property type="match status" value="1"/>
</dbReference>
<dbReference type="SUPFAM" id="SSF46689">
    <property type="entry name" value="Homeodomain-like"/>
    <property type="match status" value="2"/>
</dbReference>
<organism evidence="5 6">
    <name type="scientific">Limosilactobacillus oris DSM 4864</name>
    <dbReference type="NCBI Taxonomy" id="1423779"/>
    <lineage>
        <taxon>Bacteria</taxon>
        <taxon>Bacillati</taxon>
        <taxon>Bacillota</taxon>
        <taxon>Bacilli</taxon>
        <taxon>Lactobacillales</taxon>
        <taxon>Lactobacillaceae</taxon>
        <taxon>Limosilactobacillus</taxon>
    </lineage>
</organism>
<dbReference type="PROSITE" id="PS01124">
    <property type="entry name" value="HTH_ARAC_FAMILY_2"/>
    <property type="match status" value="1"/>
</dbReference>
<dbReference type="PANTHER" id="PTHR43280:SF2">
    <property type="entry name" value="HTH-TYPE TRANSCRIPTIONAL REGULATOR EXSA"/>
    <property type="match status" value="1"/>
</dbReference>
<keyword evidence="2" id="KW-0238">DNA-binding</keyword>
<dbReference type="InterPro" id="IPR009057">
    <property type="entry name" value="Homeodomain-like_sf"/>
</dbReference>
<evidence type="ECO:0000256" key="3">
    <source>
        <dbReference type="ARBA" id="ARBA00023163"/>
    </source>
</evidence>
<dbReference type="PROSITE" id="PS00041">
    <property type="entry name" value="HTH_ARAC_FAMILY_1"/>
    <property type="match status" value="1"/>
</dbReference>
<name>A0A0R1WE27_9LACO</name>
<evidence type="ECO:0000259" key="4">
    <source>
        <dbReference type="PROSITE" id="PS01124"/>
    </source>
</evidence>
<dbReference type="AlphaFoldDB" id="A0A0R1WE27"/>
<protein>
    <submittedName>
        <fullName evidence="5">Transcriptional regulator, arac family</fullName>
    </submittedName>
</protein>
<keyword evidence="3" id="KW-0804">Transcription</keyword>
<dbReference type="InterPro" id="IPR014710">
    <property type="entry name" value="RmlC-like_jellyroll"/>
</dbReference>
<evidence type="ECO:0000256" key="2">
    <source>
        <dbReference type="ARBA" id="ARBA00023125"/>
    </source>
</evidence>
<evidence type="ECO:0000313" key="5">
    <source>
        <dbReference type="EMBL" id="KRM16031.1"/>
    </source>
</evidence>